<evidence type="ECO:0000256" key="1">
    <source>
        <dbReference type="SAM" id="MobiDB-lite"/>
    </source>
</evidence>
<evidence type="ECO:0000313" key="3">
    <source>
        <dbReference type="Proteomes" id="UP000239209"/>
    </source>
</evidence>
<dbReference type="AlphaFoldDB" id="A0A2T0RG74"/>
<evidence type="ECO:0000313" key="2">
    <source>
        <dbReference type="EMBL" id="PRY20206.1"/>
    </source>
</evidence>
<dbReference type="RefSeq" id="WP_146164259.1">
    <property type="nucleotide sequence ID" value="NZ_PVZG01000025.1"/>
</dbReference>
<name>A0A2T0RG74_9ACTN</name>
<keyword evidence="3" id="KW-1185">Reference proteome</keyword>
<protein>
    <recommendedName>
        <fullName evidence="4">Fe-S cluster assembly iron-binding protein IscA</fullName>
    </recommendedName>
</protein>
<accession>A0A2T0RG74</accession>
<proteinExistence type="predicted"/>
<reference evidence="2 3" key="1">
    <citation type="submission" date="2018-03" db="EMBL/GenBank/DDBJ databases">
        <title>Genomic Encyclopedia of Archaeal and Bacterial Type Strains, Phase II (KMG-II): from individual species to whole genera.</title>
        <authorList>
            <person name="Goeker M."/>
        </authorList>
    </citation>
    <scope>NUCLEOTIDE SEQUENCE [LARGE SCALE GENOMIC DNA]</scope>
    <source>
        <strain evidence="2 3">DSM 45348</strain>
    </source>
</reference>
<dbReference type="Proteomes" id="UP000239209">
    <property type="component" value="Unassembled WGS sequence"/>
</dbReference>
<comment type="caution">
    <text evidence="2">The sequence shown here is derived from an EMBL/GenBank/DDBJ whole genome shotgun (WGS) entry which is preliminary data.</text>
</comment>
<gene>
    <name evidence="2" type="ORF">CLV70_12587</name>
</gene>
<sequence length="109" mass="11486">MFTVSDTATAAIRRILRNSGTPPGGGVRIAAEPGRTSLHIAVSPAPHPGDTVHDRCVFIAEGTGKLLEGKILDAQEDDTRRVQFVLGDRRRNRSDSPVDNAAVAGSGRG</sequence>
<evidence type="ECO:0008006" key="4">
    <source>
        <dbReference type="Google" id="ProtNLM"/>
    </source>
</evidence>
<dbReference type="EMBL" id="PVZG01000025">
    <property type="protein sequence ID" value="PRY20206.1"/>
    <property type="molecule type" value="Genomic_DNA"/>
</dbReference>
<organism evidence="2 3">
    <name type="scientific">Pseudosporangium ferrugineum</name>
    <dbReference type="NCBI Taxonomy" id="439699"/>
    <lineage>
        <taxon>Bacteria</taxon>
        <taxon>Bacillati</taxon>
        <taxon>Actinomycetota</taxon>
        <taxon>Actinomycetes</taxon>
        <taxon>Micromonosporales</taxon>
        <taxon>Micromonosporaceae</taxon>
        <taxon>Pseudosporangium</taxon>
    </lineage>
</organism>
<feature type="region of interest" description="Disordered" evidence="1">
    <location>
        <begin position="86"/>
        <end position="109"/>
    </location>
</feature>
<feature type="compositionally biased region" description="Basic and acidic residues" evidence="1">
    <location>
        <begin position="86"/>
        <end position="96"/>
    </location>
</feature>
<dbReference type="OrthoDB" id="4868950at2"/>